<evidence type="ECO:0000313" key="4">
    <source>
        <dbReference type="Proteomes" id="UP000023561"/>
    </source>
</evidence>
<keyword evidence="4" id="KW-1185">Reference proteome</keyword>
<dbReference type="NCBIfam" id="TIGR00762">
    <property type="entry name" value="DegV"/>
    <property type="match status" value="1"/>
</dbReference>
<dbReference type="Proteomes" id="UP000023561">
    <property type="component" value="Unassembled WGS sequence"/>
</dbReference>
<evidence type="ECO:0000256" key="2">
    <source>
        <dbReference type="ARBA" id="ARBA00023121"/>
    </source>
</evidence>
<dbReference type="OrthoDB" id="5429275at2"/>
<dbReference type="AlphaFoldDB" id="A0A023DD09"/>
<accession>A0A023DD09</accession>
<dbReference type="Gene3D" id="3.40.50.10170">
    <property type="match status" value="1"/>
</dbReference>
<gene>
    <name evidence="3" type="ORF">GCA01S_013_00810</name>
</gene>
<dbReference type="GO" id="GO:0008289">
    <property type="term" value="F:lipid binding"/>
    <property type="evidence" value="ECO:0007669"/>
    <property type="project" value="UniProtKB-KW"/>
</dbReference>
<dbReference type="GeneID" id="301194774"/>
<evidence type="ECO:0000256" key="1">
    <source>
        <dbReference type="ARBA" id="ARBA00003238"/>
    </source>
</evidence>
<comment type="function">
    <text evidence="1">May bind long-chain fatty acids, such as palmitate, and may play a role in lipid transport or fatty acid metabolism.</text>
</comment>
<comment type="caution">
    <text evidence="3">The sequence shown here is derived from an EMBL/GenBank/DDBJ whole genome shotgun (WGS) entry which is preliminary data.</text>
</comment>
<organism evidence="3 4">
    <name type="scientific">Parageobacillus caldoxylosilyticus NBRC 107762</name>
    <dbReference type="NCBI Taxonomy" id="1220594"/>
    <lineage>
        <taxon>Bacteria</taxon>
        <taxon>Bacillati</taxon>
        <taxon>Bacillota</taxon>
        <taxon>Bacilli</taxon>
        <taxon>Bacillales</taxon>
        <taxon>Anoxybacillaceae</taxon>
        <taxon>Saccharococcus</taxon>
    </lineage>
</organism>
<name>A0A023DD09_9BACL</name>
<dbReference type="RefSeq" id="WP_017434142.1">
    <property type="nucleotide sequence ID" value="NZ_BAWO01000013.1"/>
</dbReference>
<dbReference type="Pfam" id="PF02645">
    <property type="entry name" value="DegV"/>
    <property type="match status" value="1"/>
</dbReference>
<dbReference type="PANTHER" id="PTHR33434:SF8">
    <property type="entry name" value="DEGV DOMAIN-CONTAINING PROTEIN SPR1019"/>
    <property type="match status" value="1"/>
</dbReference>
<protein>
    <recommendedName>
        <fullName evidence="5">DegV family protein</fullName>
    </recommendedName>
</protein>
<dbReference type="SUPFAM" id="SSF82549">
    <property type="entry name" value="DAK1/DegV-like"/>
    <property type="match status" value="1"/>
</dbReference>
<keyword evidence="2" id="KW-0446">Lipid-binding</keyword>
<dbReference type="InterPro" id="IPR043168">
    <property type="entry name" value="DegV_C"/>
</dbReference>
<sequence length="280" mass="30319">MKNVKIVTDSTVDLSKEVLEEHGIEVVPLHFTIDGEALIDRVTITPDEFMKKMKAAKELPKSSQPSAGEFLCAYDRLGEDGSEVLSIHMSGELSGTVRSAQHAANMSKANVTVVDSQFISCALGFQVLEAAQLAKEGKSVADIVSRLQNVRRHTRLYVMLDTLENLVKGGRVGRGKALVGSLLNIKPIAALDDGMYTPITNVRSYSQAVKYLTNQLISDIANKTVRRVAIAHSDALALAERLKQSIIGAIGYQHLDIVQTTPVISIHTGAGAVGLMYYTD</sequence>
<dbReference type="InterPro" id="IPR050270">
    <property type="entry name" value="DegV_domain_contain"/>
</dbReference>
<proteinExistence type="predicted"/>
<dbReference type="EMBL" id="BAWO01000013">
    <property type="protein sequence ID" value="GAJ39199.1"/>
    <property type="molecule type" value="Genomic_DNA"/>
</dbReference>
<evidence type="ECO:0000313" key="3">
    <source>
        <dbReference type="EMBL" id="GAJ39199.1"/>
    </source>
</evidence>
<dbReference type="Gene3D" id="3.30.1180.10">
    <property type="match status" value="1"/>
</dbReference>
<dbReference type="InterPro" id="IPR003797">
    <property type="entry name" value="DegV"/>
</dbReference>
<dbReference type="PANTHER" id="PTHR33434">
    <property type="entry name" value="DEGV DOMAIN-CONTAINING PROTEIN DR_1986-RELATED"/>
    <property type="match status" value="1"/>
</dbReference>
<evidence type="ECO:0008006" key="5">
    <source>
        <dbReference type="Google" id="ProtNLM"/>
    </source>
</evidence>
<reference evidence="3 4" key="1">
    <citation type="submission" date="2014-04" db="EMBL/GenBank/DDBJ databases">
        <title>Whole genome shotgun sequence of Geobacillus caldoxylosilyticus NBRC 107762.</title>
        <authorList>
            <person name="Hosoyama A."/>
            <person name="Hosoyama Y."/>
            <person name="Katano-Makiyama Y."/>
            <person name="Tsuchikane K."/>
            <person name="Ohji S."/>
            <person name="Ichikawa N."/>
            <person name="Yamazoe A."/>
            <person name="Fujita N."/>
        </authorList>
    </citation>
    <scope>NUCLEOTIDE SEQUENCE [LARGE SCALE GENOMIC DNA]</scope>
    <source>
        <strain evidence="3 4">NBRC 107762</strain>
    </source>
</reference>
<dbReference type="PROSITE" id="PS51482">
    <property type="entry name" value="DEGV"/>
    <property type="match status" value="1"/>
</dbReference>